<dbReference type="GO" id="GO:0046872">
    <property type="term" value="F:metal ion binding"/>
    <property type="evidence" value="ECO:0007669"/>
    <property type="project" value="UniProtKB-KW"/>
</dbReference>
<dbReference type="GO" id="GO:0008448">
    <property type="term" value="F:N-acetylglucosamine-6-phosphate deacetylase activity"/>
    <property type="evidence" value="ECO:0007669"/>
    <property type="project" value="UniProtKB-EC"/>
</dbReference>
<feature type="binding site" evidence="8">
    <location>
        <position position="247"/>
    </location>
    <ligand>
        <name>Zn(2+)</name>
        <dbReference type="ChEBI" id="CHEBI:29105"/>
    </ligand>
</feature>
<dbReference type="AlphaFoldDB" id="A0A3A4NKR9"/>
<feature type="binding site" evidence="7">
    <location>
        <position position="258"/>
    </location>
    <ligand>
        <name>substrate</name>
    </ligand>
</feature>
<evidence type="ECO:0000313" key="10">
    <source>
        <dbReference type="EMBL" id="RJP15631.1"/>
    </source>
</evidence>
<feature type="binding site" evidence="7">
    <location>
        <begin position="250"/>
        <end position="251"/>
    </location>
    <ligand>
        <name>substrate</name>
    </ligand>
</feature>
<dbReference type="Proteomes" id="UP000265882">
    <property type="component" value="Unassembled WGS sequence"/>
</dbReference>
<gene>
    <name evidence="10" type="primary">nagA</name>
    <name evidence="10" type="ORF">C4520_20025</name>
</gene>
<dbReference type="FunFam" id="3.20.20.140:FF:000004">
    <property type="entry name" value="N-acetylglucosamine-6-phosphate deacetylase"/>
    <property type="match status" value="1"/>
</dbReference>
<feature type="binding site" evidence="8">
    <location>
        <position position="160"/>
    </location>
    <ligand>
        <name>Zn(2+)</name>
        <dbReference type="ChEBI" id="CHEBI:29105"/>
    </ligand>
</feature>
<feature type="binding site" evidence="8">
    <location>
        <position position="226"/>
    </location>
    <ligand>
        <name>Zn(2+)</name>
        <dbReference type="ChEBI" id="CHEBI:29105"/>
    </ligand>
</feature>
<accession>A0A3A4NKR9</accession>
<evidence type="ECO:0000256" key="5">
    <source>
        <dbReference type="PIRNR" id="PIRNR038994"/>
    </source>
</evidence>
<dbReference type="PANTHER" id="PTHR11113">
    <property type="entry name" value="N-ACETYLGLUCOSAMINE-6-PHOSPHATE DEACETYLASE"/>
    <property type="match status" value="1"/>
</dbReference>
<feature type="binding site" evidence="7">
    <location>
        <position position="282"/>
    </location>
    <ligand>
        <name>substrate</name>
    </ligand>
</feature>
<keyword evidence="2 8" id="KW-0479">Metal-binding</keyword>
<sequence length="417" mass="44804">MRITPESRPRWRSWPAASNIYKGIIIVARGDVLFKNGAVVLADTVLFKSDVLVKEGKIAEVGTDLRVPRGAEVIDSTGHHISPGFIDIHIHGAAGHMFEFSDAEGYGAIASTIARHGTTGFLATLAVLPHEGTLSAVKTAMEFARADEGNGAKCVGIHLEGPYLSPEMPGAQNVMAMRGADIREANEYLRAADGMIKLMTLAPEIEGALELIAELRRRGVVSAAGHSNATFEQMRQAVQAGLTHTSHTYNAMRPLHHREPGTVGAALVMDLLSSELIADGHHVAPAAADVLLRCKPRDKVVLITDAVAALGLPEGDHDFLGMPVAVKGGAVRLKGSQNLAGSVLTQDVAIRNLFTWFPKIPLREIFLMASLNPAKAIGIEQRKGQIAEGKDADIILVDEHFEVSLTMVEGRIVYRRQ</sequence>
<comment type="cofactor">
    <cofactor evidence="8">
        <name>a divalent metal cation</name>
        <dbReference type="ChEBI" id="CHEBI:60240"/>
    </cofactor>
    <text evidence="8">Binds 1 divalent metal cation per subunit.</text>
</comment>
<dbReference type="InterPro" id="IPR032466">
    <property type="entry name" value="Metal_Hydrolase"/>
</dbReference>
<dbReference type="InterPro" id="IPR003764">
    <property type="entry name" value="GlcNAc_6-P_deAcase"/>
</dbReference>
<proteinExistence type="inferred from homology"/>
<dbReference type="PANTHER" id="PTHR11113:SF14">
    <property type="entry name" value="N-ACETYLGLUCOSAMINE-6-PHOSPHATE DEACETYLASE"/>
    <property type="match status" value="1"/>
</dbReference>
<feature type="domain" description="Amidohydrolase-related" evidence="9">
    <location>
        <begin position="81"/>
        <end position="413"/>
    </location>
</feature>
<protein>
    <submittedName>
        <fullName evidence="10">N-acetylglucosamine-6-phosphate deacetylase</fullName>
        <ecNumber evidence="10">3.5.1.25</ecNumber>
    </submittedName>
</protein>
<dbReference type="EC" id="3.5.1.25" evidence="10"/>
<dbReference type="PIRSF" id="PIRSF038994">
    <property type="entry name" value="NagA"/>
    <property type="match status" value="1"/>
</dbReference>
<dbReference type="NCBIfam" id="TIGR00221">
    <property type="entry name" value="nagA"/>
    <property type="match status" value="1"/>
</dbReference>
<dbReference type="InterPro" id="IPR006680">
    <property type="entry name" value="Amidohydro-rel"/>
</dbReference>
<evidence type="ECO:0000256" key="3">
    <source>
        <dbReference type="ARBA" id="ARBA00022801"/>
    </source>
</evidence>
<evidence type="ECO:0000256" key="2">
    <source>
        <dbReference type="ARBA" id="ARBA00022723"/>
    </source>
</evidence>
<evidence type="ECO:0000256" key="1">
    <source>
        <dbReference type="ARBA" id="ARBA00010716"/>
    </source>
</evidence>
<evidence type="ECO:0000256" key="8">
    <source>
        <dbReference type="PIRSR" id="PIRSR038994-3"/>
    </source>
</evidence>
<feature type="binding site" evidence="7">
    <location>
        <position position="171"/>
    </location>
    <ligand>
        <name>substrate</name>
    </ligand>
</feature>
<comment type="similarity">
    <text evidence="1 5">Belongs to the metallo-dependent hydrolases superfamily. NagA family.</text>
</comment>
<reference evidence="10 11" key="1">
    <citation type="journal article" date="2017" name="ISME J.">
        <title>Energy and carbon metabolisms in a deep terrestrial subsurface fluid microbial community.</title>
        <authorList>
            <person name="Momper L."/>
            <person name="Jungbluth S.P."/>
            <person name="Lee M.D."/>
            <person name="Amend J.P."/>
        </authorList>
    </citation>
    <scope>NUCLEOTIDE SEQUENCE [LARGE SCALE GENOMIC DNA]</scope>
    <source>
        <strain evidence="10">SURF_5</strain>
    </source>
</reference>
<feature type="binding site" evidence="7">
    <location>
        <begin position="339"/>
        <end position="341"/>
    </location>
    <ligand>
        <name>substrate</name>
    </ligand>
</feature>
<dbReference type="InterPro" id="IPR011059">
    <property type="entry name" value="Metal-dep_hydrolase_composite"/>
</dbReference>
<keyword evidence="4 5" id="KW-0119">Carbohydrate metabolism</keyword>
<dbReference type="EMBL" id="QZKU01000133">
    <property type="protein sequence ID" value="RJP15631.1"/>
    <property type="molecule type" value="Genomic_DNA"/>
</dbReference>
<evidence type="ECO:0000256" key="4">
    <source>
        <dbReference type="ARBA" id="ARBA00023277"/>
    </source>
</evidence>
<keyword evidence="3 5" id="KW-0378">Hydrolase</keyword>
<evidence type="ECO:0000256" key="7">
    <source>
        <dbReference type="PIRSR" id="PIRSR038994-2"/>
    </source>
</evidence>
<organism evidence="10 11">
    <name type="scientific">Abyssobacteria bacterium (strain SURF_5)</name>
    <dbReference type="NCBI Taxonomy" id="2093360"/>
    <lineage>
        <taxon>Bacteria</taxon>
        <taxon>Pseudomonadati</taxon>
        <taxon>Candidatus Hydrogenedentota</taxon>
        <taxon>Candidatus Abyssobacteria</taxon>
    </lineage>
</organism>
<dbReference type="SUPFAM" id="SSF51338">
    <property type="entry name" value="Composite domain of metallo-dependent hydrolases"/>
    <property type="match status" value="1"/>
</dbReference>
<evidence type="ECO:0000259" key="9">
    <source>
        <dbReference type="Pfam" id="PF01979"/>
    </source>
</evidence>
<dbReference type="Gene3D" id="2.30.40.10">
    <property type="entry name" value="Urease, subunit C, domain 1"/>
    <property type="match status" value="1"/>
</dbReference>
<dbReference type="GO" id="GO:0006046">
    <property type="term" value="P:N-acetylglucosamine catabolic process"/>
    <property type="evidence" value="ECO:0007669"/>
    <property type="project" value="TreeGrafter"/>
</dbReference>
<comment type="caution">
    <text evidence="10">The sequence shown here is derived from an EMBL/GenBank/DDBJ whole genome shotgun (WGS) entry which is preliminary data.</text>
</comment>
<dbReference type="Pfam" id="PF01979">
    <property type="entry name" value="Amidohydro_1"/>
    <property type="match status" value="1"/>
</dbReference>
<dbReference type="CDD" id="cd00854">
    <property type="entry name" value="NagA"/>
    <property type="match status" value="1"/>
</dbReference>
<feature type="active site" description="Proton donor/acceptor" evidence="6">
    <location>
        <position position="305"/>
    </location>
</feature>
<dbReference type="SUPFAM" id="SSF51556">
    <property type="entry name" value="Metallo-dependent hydrolases"/>
    <property type="match status" value="1"/>
</dbReference>
<dbReference type="Gene3D" id="3.20.20.140">
    <property type="entry name" value="Metal-dependent hydrolases"/>
    <property type="match status" value="1"/>
</dbReference>
<evidence type="ECO:0000256" key="6">
    <source>
        <dbReference type="PIRSR" id="PIRSR038994-1"/>
    </source>
</evidence>
<evidence type="ECO:0000313" key="11">
    <source>
        <dbReference type="Proteomes" id="UP000265882"/>
    </source>
</evidence>
<name>A0A3A4NKR9_ABYX5</name>